<feature type="compositionally biased region" description="Polar residues" evidence="1">
    <location>
        <begin position="36"/>
        <end position="51"/>
    </location>
</feature>
<evidence type="ECO:0000313" key="2">
    <source>
        <dbReference type="EMBL" id="PWA83827.1"/>
    </source>
</evidence>
<dbReference type="OrthoDB" id="1939092at2759"/>
<sequence length="621" mass="70473">MANVKDEGKKMDPLFPRLHISDAEKGGIRTPPRNKMSFNAPSQTTQRCMSGSVSPILPLSKSNGGSLVPPASSYHDTSYKRSVFSSFGHSRGSTRMATRLDSYHSSGINLNISLTTVKQTIETAKCQTLCNTGQLKRGDYSLFKPQDFRSARNSSIQKIEDDDDYLIPSLSFGTRHDTKHITSCQKQLKLTDKETTQENNLHSTTIKDIDEEPVTHNSNEVRYSEMLSRELSPSNPRKRSISIDEPHMLHDPNIWLPLKRKSYQENMAYDYKDGTKTMSTSICPLLGDNGKTDRSTHEVIAPINKCQEDQPSLNLEDLEKNGDALEINNVSGYSNITPEEVSEIIGPEEYCRARRVIIQQQREFQSQLFELHRLIKVQKLLAESPDLLLEDNFHKRKKYPSEDIYPHIDHHKKESYLSFPIDGTIIKDMDKRYTPNLIDLPPPPLATSTKQSPWCFLPPPGNQWLVPVRSPSEGLVYKPYTGPTPPPIGLMTPVYGMTLPPSNSDFLTNTYNINPTSYNQGISVFPSTPLFTSYGLPTIEDTIKYNVPIKTSKEHDLQVTRDELPLFPTTPMVRDTDKCRDEKGFDERIKVIKVVPRNPKLASESTARIFQFIQEERKHTE</sequence>
<organism evidence="2 3">
    <name type="scientific">Artemisia annua</name>
    <name type="common">Sweet wormwood</name>
    <dbReference type="NCBI Taxonomy" id="35608"/>
    <lineage>
        <taxon>Eukaryota</taxon>
        <taxon>Viridiplantae</taxon>
        <taxon>Streptophyta</taxon>
        <taxon>Embryophyta</taxon>
        <taxon>Tracheophyta</taxon>
        <taxon>Spermatophyta</taxon>
        <taxon>Magnoliopsida</taxon>
        <taxon>eudicotyledons</taxon>
        <taxon>Gunneridae</taxon>
        <taxon>Pentapetalae</taxon>
        <taxon>asterids</taxon>
        <taxon>campanulids</taxon>
        <taxon>Asterales</taxon>
        <taxon>Asteraceae</taxon>
        <taxon>Asteroideae</taxon>
        <taxon>Anthemideae</taxon>
        <taxon>Artemisiinae</taxon>
        <taxon>Artemisia</taxon>
    </lineage>
</organism>
<reference evidence="2 3" key="1">
    <citation type="journal article" date="2018" name="Mol. Plant">
        <title>The genome of Artemisia annua provides insight into the evolution of Asteraceae family and artemisinin biosynthesis.</title>
        <authorList>
            <person name="Shen Q."/>
            <person name="Zhang L."/>
            <person name="Liao Z."/>
            <person name="Wang S."/>
            <person name="Yan T."/>
            <person name="Shi P."/>
            <person name="Liu M."/>
            <person name="Fu X."/>
            <person name="Pan Q."/>
            <person name="Wang Y."/>
            <person name="Lv Z."/>
            <person name="Lu X."/>
            <person name="Zhang F."/>
            <person name="Jiang W."/>
            <person name="Ma Y."/>
            <person name="Chen M."/>
            <person name="Hao X."/>
            <person name="Li L."/>
            <person name="Tang Y."/>
            <person name="Lv G."/>
            <person name="Zhou Y."/>
            <person name="Sun X."/>
            <person name="Brodelius P.E."/>
            <person name="Rose J.K.C."/>
            <person name="Tang K."/>
        </authorList>
    </citation>
    <scope>NUCLEOTIDE SEQUENCE [LARGE SCALE GENOMIC DNA]</scope>
    <source>
        <strain evidence="3">cv. Huhao1</strain>
        <tissue evidence="2">Leaf</tissue>
    </source>
</reference>
<dbReference type="InterPro" id="IPR039319">
    <property type="entry name" value="ELF3-like"/>
</dbReference>
<dbReference type="GO" id="GO:2000028">
    <property type="term" value="P:regulation of photoperiodism, flowering"/>
    <property type="evidence" value="ECO:0007669"/>
    <property type="project" value="InterPro"/>
</dbReference>
<comment type="caution">
    <text evidence="2">The sequence shown here is derived from an EMBL/GenBank/DDBJ whole genome shotgun (WGS) entry which is preliminary data.</text>
</comment>
<protein>
    <recommendedName>
        <fullName evidence="4">Hydroxyproline-rich glycoprotein family protein</fullName>
    </recommendedName>
</protein>
<proteinExistence type="predicted"/>
<dbReference type="PANTHER" id="PTHR34281:SF25">
    <property type="entry name" value="HYDROXYPROLINE-RICH GLYCOPROTEIN FAMILY PROTEIN"/>
    <property type="match status" value="1"/>
</dbReference>
<feature type="region of interest" description="Disordered" evidence="1">
    <location>
        <begin position="225"/>
        <end position="245"/>
    </location>
</feature>
<feature type="region of interest" description="Disordered" evidence="1">
    <location>
        <begin position="23"/>
        <end position="51"/>
    </location>
</feature>
<name>A0A2U1PDN4_ARTAN</name>
<dbReference type="EMBL" id="PKPP01001300">
    <property type="protein sequence ID" value="PWA83827.1"/>
    <property type="molecule type" value="Genomic_DNA"/>
</dbReference>
<evidence type="ECO:0008006" key="4">
    <source>
        <dbReference type="Google" id="ProtNLM"/>
    </source>
</evidence>
<gene>
    <name evidence="2" type="ORF">CTI12_AA164570</name>
</gene>
<dbReference type="STRING" id="35608.A0A2U1PDN4"/>
<dbReference type="PANTHER" id="PTHR34281">
    <property type="entry name" value="PROTEIN EARLY FLOWERING 3"/>
    <property type="match status" value="1"/>
</dbReference>
<keyword evidence="3" id="KW-1185">Reference proteome</keyword>
<evidence type="ECO:0000313" key="3">
    <source>
        <dbReference type="Proteomes" id="UP000245207"/>
    </source>
</evidence>
<accession>A0A2U1PDN4</accession>
<dbReference type="Proteomes" id="UP000245207">
    <property type="component" value="Unassembled WGS sequence"/>
</dbReference>
<dbReference type="AlphaFoldDB" id="A0A2U1PDN4"/>
<evidence type="ECO:0000256" key="1">
    <source>
        <dbReference type="SAM" id="MobiDB-lite"/>
    </source>
</evidence>